<dbReference type="RefSeq" id="XP_033771159.1">
    <property type="nucleotide sequence ID" value="XM_033915268.1"/>
</dbReference>
<gene>
    <name evidence="5" type="primary">LOC117346043</name>
</gene>
<dbReference type="GO" id="GO:0032355">
    <property type="term" value="P:response to estradiol"/>
    <property type="evidence" value="ECO:0007669"/>
    <property type="project" value="TreeGrafter"/>
</dbReference>
<dbReference type="GO" id="GO:0005319">
    <property type="term" value="F:lipid transporter activity"/>
    <property type="evidence" value="ECO:0007669"/>
    <property type="project" value="InterPro"/>
</dbReference>
<evidence type="ECO:0000313" key="5">
    <source>
        <dbReference type="RefSeq" id="XP_033771159.1"/>
    </source>
</evidence>
<dbReference type="GO" id="GO:0045735">
    <property type="term" value="F:nutrient reservoir activity"/>
    <property type="evidence" value="ECO:0007669"/>
    <property type="project" value="UniProtKB-KW"/>
</dbReference>
<organism evidence="4 5">
    <name type="scientific">Geotrypetes seraphini</name>
    <name type="common">Gaboon caecilian</name>
    <name type="synonym">Caecilia seraphini</name>
    <dbReference type="NCBI Taxonomy" id="260995"/>
    <lineage>
        <taxon>Eukaryota</taxon>
        <taxon>Metazoa</taxon>
        <taxon>Chordata</taxon>
        <taxon>Craniata</taxon>
        <taxon>Vertebrata</taxon>
        <taxon>Euteleostomi</taxon>
        <taxon>Amphibia</taxon>
        <taxon>Gymnophiona</taxon>
        <taxon>Geotrypetes</taxon>
    </lineage>
</organism>
<dbReference type="InterPro" id="IPR015258">
    <property type="entry name" value="Vitellinogen_b-sht_shell"/>
</dbReference>
<evidence type="ECO:0000259" key="3">
    <source>
        <dbReference type="SMART" id="SM01170"/>
    </source>
</evidence>
<dbReference type="PANTHER" id="PTHR23345">
    <property type="entry name" value="VITELLOGENIN-RELATED"/>
    <property type="match status" value="1"/>
</dbReference>
<keyword evidence="4" id="KW-1185">Reference proteome</keyword>
<dbReference type="AlphaFoldDB" id="A0A6P8NKQ2"/>
<accession>A0A6P8NKQ2</accession>
<name>A0A6P8NKQ2_GEOSA</name>
<dbReference type="KEGG" id="gsh:117346043"/>
<dbReference type="SMART" id="SM01170">
    <property type="entry name" value="DUF1944"/>
    <property type="match status" value="1"/>
</dbReference>
<dbReference type="InterPro" id="IPR050733">
    <property type="entry name" value="Vitellogenin/Apolipophorin"/>
</dbReference>
<dbReference type="PANTHER" id="PTHR23345:SF15">
    <property type="entry name" value="VITELLOGENIN 1-RELATED"/>
    <property type="match status" value="1"/>
</dbReference>
<dbReference type="SUPFAM" id="SSF56968">
    <property type="entry name" value="Lipovitellin-phosvitin complex, beta-sheet shell regions"/>
    <property type="match status" value="1"/>
</dbReference>
<keyword evidence="1" id="KW-0758">Storage protein</keyword>
<reference evidence="5" key="1">
    <citation type="submission" date="2025-08" db="UniProtKB">
        <authorList>
            <consortium name="RefSeq"/>
        </authorList>
    </citation>
    <scope>IDENTIFICATION</scope>
</reference>
<feature type="domain" description="Vitellinogen beta-sheet shell" evidence="3">
    <location>
        <begin position="2"/>
        <end position="139"/>
    </location>
</feature>
<keyword evidence="2" id="KW-0325">Glycoprotein</keyword>
<evidence type="ECO:0000256" key="1">
    <source>
        <dbReference type="ARBA" id="ARBA00022761"/>
    </source>
</evidence>
<dbReference type="Pfam" id="PF09175">
    <property type="entry name" value="Vit_b-sht_shell"/>
    <property type="match status" value="1"/>
</dbReference>
<dbReference type="OrthoDB" id="5956066at2759"/>
<dbReference type="GeneID" id="117346043"/>
<evidence type="ECO:0000256" key="2">
    <source>
        <dbReference type="ARBA" id="ARBA00023180"/>
    </source>
</evidence>
<dbReference type="Gene3D" id="2.20.90.10">
    <property type="entry name" value="Vitellinogen, beta-sheet shell domain"/>
    <property type="match status" value="1"/>
</dbReference>
<dbReference type="InterPro" id="IPR015819">
    <property type="entry name" value="Lipid_transp_b-sht_shell"/>
</dbReference>
<dbReference type="GO" id="GO:0071391">
    <property type="term" value="P:cellular response to estrogen stimulus"/>
    <property type="evidence" value="ECO:0007669"/>
    <property type="project" value="TreeGrafter"/>
</dbReference>
<protein>
    <submittedName>
        <fullName evidence="5">Vitellogenin-A2-like</fullName>
    </submittedName>
</protein>
<proteinExistence type="predicted"/>
<dbReference type="InterPro" id="IPR037088">
    <property type="entry name" value="Vitellinogen_b-sht_shell_sf"/>
</dbReference>
<sequence>MTPISDSDSWSACAKASLKGGHKFKGVLSWGPDCKGYRAAFKMEYGVVDNQGTGEEAKGRPALKIGLEWPKLPSSMRKATENAVGFIEGMTIASGYSKTCRKNPSKEITVYVTVQTPERGNIIVQTPKMTLSFNDITFPLPVPPLPTSREAAESFSFLSHTFFQSHINDCTLELKLVKLEKSVGTDGETSNCYSIHPVSRCATGCSPTQTTPVSVRFHCLKDNESIDLAETQKMLEKSEDLTDTIDAHTACSCHSPQCASQSTTEQT</sequence>
<dbReference type="InParanoid" id="A0A6P8NKQ2"/>
<dbReference type="Proteomes" id="UP000515159">
    <property type="component" value="Chromosome 12"/>
</dbReference>
<evidence type="ECO:0000313" key="4">
    <source>
        <dbReference type="Proteomes" id="UP000515159"/>
    </source>
</evidence>